<dbReference type="PRINTS" id="PR00368">
    <property type="entry name" value="FADPNR"/>
</dbReference>
<dbReference type="OrthoDB" id="9781621at2"/>
<dbReference type="PANTHER" id="PTHR42913">
    <property type="entry name" value="APOPTOSIS-INDUCING FACTOR 1"/>
    <property type="match status" value="1"/>
</dbReference>
<evidence type="ECO:0000256" key="3">
    <source>
        <dbReference type="ARBA" id="ARBA00022630"/>
    </source>
</evidence>
<keyword evidence="8" id="KW-1185">Reference proteome</keyword>
<dbReference type="AlphaFoldDB" id="A0A433RWD0"/>
<dbReference type="RefSeq" id="WP_126989825.1">
    <property type="nucleotide sequence ID" value="NZ_JTFC01000017.1"/>
</dbReference>
<proteinExistence type="inferred from homology"/>
<keyword evidence="3" id="KW-0285">Flavoprotein</keyword>
<evidence type="ECO:0000259" key="6">
    <source>
        <dbReference type="Pfam" id="PF07992"/>
    </source>
</evidence>
<gene>
    <name evidence="7" type="ORF">QI30_04900</name>
</gene>
<dbReference type="SUPFAM" id="SSF51905">
    <property type="entry name" value="FAD/NAD(P)-binding domain"/>
    <property type="match status" value="2"/>
</dbReference>
<dbReference type="InterPro" id="IPR036188">
    <property type="entry name" value="FAD/NAD-bd_sf"/>
</dbReference>
<dbReference type="GO" id="GO:0003955">
    <property type="term" value="F:NAD(P)H dehydrogenase (quinone) activity"/>
    <property type="evidence" value="ECO:0007669"/>
    <property type="project" value="TreeGrafter"/>
</dbReference>
<sequence length="401" mass="42946">MKKTKIVVVGAGYGGLATAVTLQRKVNADNVSITLINKNDYHYETTWLHEAAAGVISANDVCYEIEPLLKDSATFVQATVEALDVDSKQVLTTNGVFDYDYLVVGLGFEVQDYGIPGIKEHAQSISNALSASKIWTHINAQFAMYEKEQSPEYATIVVGGAGFTGIEFVGSLVDQLPKLAQAYHIPQEALRVICAEADTSILPGFSESLSLYAKQQLEARGVEFLTQTAVIGVTDKAVTVRGPQGEEAIAASTLVWTAGVKGSAVIEQSSIPSTGGRVQVLPTLNVADYPEVFIVGDSAIVTDRYHQKPYPPTAQIAMQQGEAIANNLQHLLEGEPLTPFMPNLKGSVCSLGSGDGVALVKEREYTGRKAAVLKKMIDNHALFLVGGPGLIAKKGKFNIFK</sequence>
<keyword evidence="4" id="KW-0274">FAD</keyword>
<organism evidence="7 8">
    <name type="scientific">Candidatus Kurthia intestinigallinarum</name>
    <dbReference type="NCBI Taxonomy" id="1562256"/>
    <lineage>
        <taxon>Bacteria</taxon>
        <taxon>Bacillati</taxon>
        <taxon>Bacillota</taxon>
        <taxon>Bacilli</taxon>
        <taxon>Bacillales</taxon>
        <taxon>Caryophanaceae</taxon>
        <taxon>Kurthia</taxon>
    </lineage>
</organism>
<evidence type="ECO:0000256" key="4">
    <source>
        <dbReference type="ARBA" id="ARBA00022827"/>
    </source>
</evidence>
<dbReference type="GO" id="GO:0019646">
    <property type="term" value="P:aerobic electron transport chain"/>
    <property type="evidence" value="ECO:0007669"/>
    <property type="project" value="TreeGrafter"/>
</dbReference>
<name>A0A433RWD0_9BACL</name>
<evidence type="ECO:0000256" key="1">
    <source>
        <dbReference type="ARBA" id="ARBA00001974"/>
    </source>
</evidence>
<keyword evidence="5" id="KW-0560">Oxidoreductase</keyword>
<dbReference type="Proteomes" id="UP000288623">
    <property type="component" value="Unassembled WGS sequence"/>
</dbReference>
<dbReference type="PANTHER" id="PTHR42913:SF3">
    <property type="entry name" value="64 KDA MITOCHONDRIAL NADH DEHYDROGENASE (EUROFUNG)"/>
    <property type="match status" value="1"/>
</dbReference>
<feature type="domain" description="FAD/NAD(P)-binding" evidence="6">
    <location>
        <begin position="5"/>
        <end position="321"/>
    </location>
</feature>
<comment type="similarity">
    <text evidence="2">Belongs to the NADH dehydrogenase family.</text>
</comment>
<dbReference type="Pfam" id="PF07992">
    <property type="entry name" value="Pyr_redox_2"/>
    <property type="match status" value="1"/>
</dbReference>
<dbReference type="InterPro" id="IPR023753">
    <property type="entry name" value="FAD/NAD-binding_dom"/>
</dbReference>
<protein>
    <recommendedName>
        <fullName evidence="6">FAD/NAD(P)-binding domain-containing protein</fullName>
    </recommendedName>
</protein>
<accession>A0A433RWD0</accession>
<dbReference type="Gene3D" id="3.50.50.100">
    <property type="match status" value="1"/>
</dbReference>
<dbReference type="InterPro" id="IPR051169">
    <property type="entry name" value="NADH-Q_oxidoreductase"/>
</dbReference>
<evidence type="ECO:0000256" key="2">
    <source>
        <dbReference type="ARBA" id="ARBA00005272"/>
    </source>
</evidence>
<evidence type="ECO:0000256" key="5">
    <source>
        <dbReference type="ARBA" id="ARBA00023002"/>
    </source>
</evidence>
<dbReference type="EMBL" id="JTFC01000017">
    <property type="protein sequence ID" value="RUS57585.1"/>
    <property type="molecule type" value="Genomic_DNA"/>
</dbReference>
<evidence type="ECO:0000313" key="7">
    <source>
        <dbReference type="EMBL" id="RUS57585.1"/>
    </source>
</evidence>
<comment type="caution">
    <text evidence="7">The sequence shown here is derived from an EMBL/GenBank/DDBJ whole genome shotgun (WGS) entry which is preliminary data.</text>
</comment>
<comment type="cofactor">
    <cofactor evidence="1">
        <name>FAD</name>
        <dbReference type="ChEBI" id="CHEBI:57692"/>
    </cofactor>
</comment>
<evidence type="ECO:0000313" key="8">
    <source>
        <dbReference type="Proteomes" id="UP000288623"/>
    </source>
</evidence>
<reference evidence="7 8" key="1">
    <citation type="submission" date="2014-11" db="EMBL/GenBank/DDBJ databases">
        <title>Genome sequence and analysis of novel Kurthia sp.</title>
        <authorList>
            <person name="Lawson J.N."/>
            <person name="Gonzalez J.E."/>
            <person name="Rinauldi L."/>
            <person name="Xuan Z."/>
            <person name="Firman A."/>
            <person name="Shaddox L."/>
            <person name="Trudeau A."/>
            <person name="Shah S."/>
            <person name="Reiman D."/>
        </authorList>
    </citation>
    <scope>NUCLEOTIDE SEQUENCE [LARGE SCALE GENOMIC DNA]</scope>
    <source>
        <strain evidence="7 8">3B1D</strain>
    </source>
</reference>